<evidence type="ECO:0000313" key="5">
    <source>
        <dbReference type="Proteomes" id="UP001558652"/>
    </source>
</evidence>
<dbReference type="InterPro" id="IPR011993">
    <property type="entry name" value="PH-like_dom_sf"/>
</dbReference>
<dbReference type="Pfam" id="PF00169">
    <property type="entry name" value="PH"/>
    <property type="match status" value="1"/>
</dbReference>
<name>A0ABD0YH31_9HEMI</name>
<dbReference type="Gene3D" id="2.30.29.30">
    <property type="entry name" value="Pleckstrin-homology domain (PH domain)/Phosphotyrosine-binding domain (PTB)"/>
    <property type="match status" value="1"/>
</dbReference>
<dbReference type="PROSITE" id="PS50003">
    <property type="entry name" value="PH_DOMAIN"/>
    <property type="match status" value="1"/>
</dbReference>
<accession>A0ABD0YH31</accession>
<organism evidence="4 5">
    <name type="scientific">Ranatra chinensis</name>
    <dbReference type="NCBI Taxonomy" id="642074"/>
    <lineage>
        <taxon>Eukaryota</taxon>
        <taxon>Metazoa</taxon>
        <taxon>Ecdysozoa</taxon>
        <taxon>Arthropoda</taxon>
        <taxon>Hexapoda</taxon>
        <taxon>Insecta</taxon>
        <taxon>Pterygota</taxon>
        <taxon>Neoptera</taxon>
        <taxon>Paraneoptera</taxon>
        <taxon>Hemiptera</taxon>
        <taxon>Heteroptera</taxon>
        <taxon>Panheteroptera</taxon>
        <taxon>Nepomorpha</taxon>
        <taxon>Nepidae</taxon>
        <taxon>Ranatrinae</taxon>
        <taxon>Ranatra</taxon>
    </lineage>
</organism>
<feature type="non-terminal residue" evidence="4">
    <location>
        <position position="1"/>
    </location>
</feature>
<evidence type="ECO:0000259" key="3">
    <source>
        <dbReference type="PROSITE" id="PS50003"/>
    </source>
</evidence>
<proteinExistence type="predicted"/>
<dbReference type="InterPro" id="IPR039034">
    <property type="entry name" value="INPP4"/>
</dbReference>
<evidence type="ECO:0000313" key="4">
    <source>
        <dbReference type="EMBL" id="KAL1130605.1"/>
    </source>
</evidence>
<dbReference type="Proteomes" id="UP001558652">
    <property type="component" value="Unassembled WGS sequence"/>
</dbReference>
<gene>
    <name evidence="4" type="ORF">AAG570_011850</name>
</gene>
<dbReference type="AlphaFoldDB" id="A0ABD0YH31"/>
<dbReference type="InterPro" id="IPR001849">
    <property type="entry name" value="PH_domain"/>
</dbReference>
<dbReference type="GO" id="GO:0016788">
    <property type="term" value="F:hydrolase activity, acting on ester bonds"/>
    <property type="evidence" value="ECO:0007669"/>
    <property type="project" value="UniProtKB-ARBA"/>
</dbReference>
<keyword evidence="2" id="KW-0443">Lipid metabolism</keyword>
<dbReference type="GO" id="GO:0006629">
    <property type="term" value="P:lipid metabolic process"/>
    <property type="evidence" value="ECO:0007669"/>
    <property type="project" value="UniProtKB-KW"/>
</dbReference>
<dbReference type="PANTHER" id="PTHR12187">
    <property type="entry name" value="AGAP000124-PA"/>
    <property type="match status" value="1"/>
</dbReference>
<keyword evidence="1" id="KW-0378">Hydrolase</keyword>
<comment type="caution">
    <text evidence="4">The sequence shown here is derived from an EMBL/GenBank/DDBJ whole genome shotgun (WGS) entry which is preliminary data.</text>
</comment>
<reference evidence="4 5" key="1">
    <citation type="submission" date="2024-07" db="EMBL/GenBank/DDBJ databases">
        <title>Chromosome-level genome assembly of the water stick insect Ranatra chinensis (Heteroptera: Nepidae).</title>
        <authorList>
            <person name="Liu X."/>
        </authorList>
    </citation>
    <scope>NUCLEOTIDE SEQUENCE [LARGE SCALE GENOMIC DNA]</scope>
    <source>
        <strain evidence="4">Cailab_2021Rc</strain>
        <tissue evidence="4">Muscle</tissue>
    </source>
</reference>
<evidence type="ECO:0000256" key="2">
    <source>
        <dbReference type="ARBA" id="ARBA00023098"/>
    </source>
</evidence>
<dbReference type="SMART" id="SM00233">
    <property type="entry name" value="PH"/>
    <property type="match status" value="1"/>
</dbReference>
<sequence length="274" mass="30617">TPVNLERWCRLRGNLLFYFKSRDQWSEPTGVIVLEQFTIRLDDPVNPGEMPFGFTLVFDGGMGQHIGTSSSEERDSWLSAIQSASYSAMRDKLHQLQEKLETKRGHDPDLDVSMWRIRRNTSVDPNELPICEVSLSCDNLLCDGHGRPPNPVIIVHRSSNPSFLSTVCFRSSDGLGLDSRIRFSAFDVRETISQTATPIGSTCVALSSLQDSERIRIPLKGNCGMTVGFLSLSIWSLEREENNPSTESTPIRSISIHDTVFGLGLIIFINLSQL</sequence>
<evidence type="ECO:0000256" key="1">
    <source>
        <dbReference type="ARBA" id="ARBA00022801"/>
    </source>
</evidence>
<protein>
    <recommendedName>
        <fullName evidence="3">PH domain-containing protein</fullName>
    </recommendedName>
</protein>
<dbReference type="EMBL" id="JBFDAA010000007">
    <property type="protein sequence ID" value="KAL1130605.1"/>
    <property type="molecule type" value="Genomic_DNA"/>
</dbReference>
<keyword evidence="5" id="KW-1185">Reference proteome</keyword>
<feature type="domain" description="PH" evidence="3">
    <location>
        <begin position="1"/>
        <end position="86"/>
    </location>
</feature>
<dbReference type="SUPFAM" id="SSF50729">
    <property type="entry name" value="PH domain-like"/>
    <property type="match status" value="1"/>
</dbReference>
<dbReference type="PANTHER" id="PTHR12187:SF11">
    <property type="entry name" value="PHOSPHATIDYLINOSITOL-3,4-BISPHOSPHATE 4-PHOSPHATASE"/>
    <property type="match status" value="1"/>
</dbReference>